<dbReference type="InterPro" id="IPR001647">
    <property type="entry name" value="HTH_TetR"/>
</dbReference>
<dbReference type="GO" id="GO:0000976">
    <property type="term" value="F:transcription cis-regulatory region binding"/>
    <property type="evidence" value="ECO:0007669"/>
    <property type="project" value="TreeGrafter"/>
</dbReference>
<dbReference type="EMBL" id="SRLE01000009">
    <property type="protein sequence ID" value="TGD72748.1"/>
    <property type="molecule type" value="Genomic_DNA"/>
</dbReference>
<dbReference type="NCBIfam" id="NF007015">
    <property type="entry name" value="PRK09480.1"/>
    <property type="match status" value="1"/>
</dbReference>
<evidence type="ECO:0000256" key="7">
    <source>
        <dbReference type="PROSITE-ProRule" id="PRU00335"/>
    </source>
</evidence>
<comment type="subunit">
    <text evidence="6">Homodimer. Interacts with FtsZ.</text>
</comment>
<dbReference type="GO" id="GO:0051301">
    <property type="term" value="P:cell division"/>
    <property type="evidence" value="ECO:0007669"/>
    <property type="project" value="UniProtKB-KW"/>
</dbReference>
<dbReference type="SUPFAM" id="SSF48498">
    <property type="entry name" value="Tetracyclin repressor-like, C-terminal domain"/>
    <property type="match status" value="1"/>
</dbReference>
<dbReference type="GO" id="GO:0005737">
    <property type="term" value="C:cytoplasm"/>
    <property type="evidence" value="ECO:0007669"/>
    <property type="project" value="UniProtKB-UniRule"/>
</dbReference>
<feature type="domain" description="HTH tetR-type" evidence="8">
    <location>
        <begin position="6"/>
        <end position="66"/>
    </location>
</feature>
<name>A0A4Z0M056_9GAMM</name>
<keyword evidence="5 6" id="KW-0131">Cell cycle</keyword>
<dbReference type="InterPro" id="IPR054580">
    <property type="entry name" value="SlmA-like_C"/>
</dbReference>
<keyword evidence="4 6" id="KW-0238">DNA-binding</keyword>
<dbReference type="InterPro" id="IPR050109">
    <property type="entry name" value="HTH-type_TetR-like_transc_reg"/>
</dbReference>
<dbReference type="GO" id="GO:0003700">
    <property type="term" value="F:DNA-binding transcription factor activity"/>
    <property type="evidence" value="ECO:0007669"/>
    <property type="project" value="TreeGrafter"/>
</dbReference>
<evidence type="ECO:0000256" key="6">
    <source>
        <dbReference type="HAMAP-Rule" id="MF_01839"/>
    </source>
</evidence>
<accession>A0A4Z0M056</accession>
<evidence type="ECO:0000256" key="5">
    <source>
        <dbReference type="ARBA" id="ARBA00023306"/>
    </source>
</evidence>
<dbReference type="GO" id="GO:0010974">
    <property type="term" value="P:negative regulation of division septum assembly"/>
    <property type="evidence" value="ECO:0007669"/>
    <property type="project" value="InterPro"/>
</dbReference>
<evidence type="ECO:0000259" key="8">
    <source>
        <dbReference type="PROSITE" id="PS50977"/>
    </source>
</evidence>
<keyword evidence="2 6" id="KW-0132">Cell division</keyword>
<comment type="subcellular location">
    <subcellularLocation>
        <location evidence="6">Cytoplasm</location>
        <location evidence="6">Nucleoid</location>
    </subcellularLocation>
</comment>
<evidence type="ECO:0000313" key="10">
    <source>
        <dbReference type="Proteomes" id="UP000298050"/>
    </source>
</evidence>
<reference evidence="9 10" key="1">
    <citation type="submission" date="2019-04" db="EMBL/GenBank/DDBJ databases">
        <title>Taxonomy of novel Haliea sp. from mangrove soil of West Coast of India.</title>
        <authorList>
            <person name="Verma A."/>
            <person name="Kumar P."/>
            <person name="Krishnamurthi S."/>
        </authorList>
    </citation>
    <scope>NUCLEOTIDE SEQUENCE [LARGE SCALE GENOMIC DNA]</scope>
    <source>
        <strain evidence="9 10">SAOS-164</strain>
    </source>
</reference>
<dbReference type="AlphaFoldDB" id="A0A4Z0M056"/>
<dbReference type="InterPro" id="IPR009057">
    <property type="entry name" value="Homeodomain-like_sf"/>
</dbReference>
<dbReference type="RefSeq" id="WP_135445165.1">
    <property type="nucleotide sequence ID" value="NZ_SRLE01000009.1"/>
</dbReference>
<dbReference type="PROSITE" id="PS50977">
    <property type="entry name" value="HTH_TETR_2"/>
    <property type="match status" value="1"/>
</dbReference>
<organism evidence="9 10">
    <name type="scientific">Mangrovimicrobium sediminis</name>
    <dbReference type="NCBI Taxonomy" id="2562682"/>
    <lineage>
        <taxon>Bacteria</taxon>
        <taxon>Pseudomonadati</taxon>
        <taxon>Pseudomonadota</taxon>
        <taxon>Gammaproteobacteria</taxon>
        <taxon>Cellvibrionales</taxon>
        <taxon>Halieaceae</taxon>
        <taxon>Mangrovimicrobium</taxon>
    </lineage>
</organism>
<proteinExistence type="inferred from homology"/>
<keyword evidence="10" id="KW-1185">Reference proteome</keyword>
<comment type="similarity">
    <text evidence="6">Belongs to the nucleoid occlusion factor SlmA family.</text>
</comment>
<dbReference type="Pfam" id="PF22276">
    <property type="entry name" value="SlmA-like_C"/>
    <property type="match status" value="1"/>
</dbReference>
<dbReference type="PROSITE" id="PS01081">
    <property type="entry name" value="HTH_TETR_1"/>
    <property type="match status" value="1"/>
</dbReference>
<protein>
    <recommendedName>
        <fullName evidence="6">Nucleoid occlusion factor SlmA</fullName>
    </recommendedName>
</protein>
<dbReference type="OrthoDB" id="9179041at2"/>
<evidence type="ECO:0000256" key="3">
    <source>
        <dbReference type="ARBA" id="ARBA00023054"/>
    </source>
</evidence>
<sequence length="215" mass="23920">MPPKKSQRRQQILEALAQMLEANPGSRITTAGLARQVGVSEAALYRHFPSKSKMFEGLIEFIEETLFSRIKLILNEEPTAAARCEKMLTLLLAFTERNPGITRILTGDALAGETERLHARVAQLFDRFETQLKQVLREAELREGLRPAIALPAAANLLMAAAEGRISQYVRSEFRRSPTEDWKAQLDLLLAGFFRDAVSQTLPGQAGYARPASQA</sequence>
<feature type="DNA-binding region" description="H-T-H motif" evidence="7">
    <location>
        <begin position="29"/>
        <end position="48"/>
    </location>
</feature>
<dbReference type="GO" id="GO:0043590">
    <property type="term" value="C:bacterial nucleoid"/>
    <property type="evidence" value="ECO:0007669"/>
    <property type="project" value="UniProtKB-UniRule"/>
</dbReference>
<evidence type="ECO:0000256" key="2">
    <source>
        <dbReference type="ARBA" id="ARBA00022618"/>
    </source>
</evidence>
<comment type="caution">
    <text evidence="9">The sequence shown here is derived from an EMBL/GenBank/DDBJ whole genome shotgun (WGS) entry which is preliminary data.</text>
</comment>
<dbReference type="InterPro" id="IPR023772">
    <property type="entry name" value="DNA-bd_HTH_TetR-type_CS"/>
</dbReference>
<comment type="function">
    <text evidence="6">Required for nucleoid occlusion (NO) phenomenon, which prevents Z-ring formation and cell division over the nucleoid. Acts as a DNA-associated cell division inhibitor that binds simultaneously chromosomal DNA and FtsZ, and disrupts the assembly of FtsZ polymers. SlmA-DNA-binding sequences (SBS) are dispersed on non-Ter regions of the chromosome, preventing FtsZ polymerization at these regions.</text>
</comment>
<dbReference type="SUPFAM" id="SSF46689">
    <property type="entry name" value="Homeodomain-like"/>
    <property type="match status" value="1"/>
</dbReference>
<evidence type="ECO:0000256" key="1">
    <source>
        <dbReference type="ARBA" id="ARBA00022490"/>
    </source>
</evidence>
<dbReference type="InterPro" id="IPR023769">
    <property type="entry name" value="NO_SlmA"/>
</dbReference>
<dbReference type="HAMAP" id="MF_01839">
    <property type="entry name" value="NO_factor_SlmA"/>
    <property type="match status" value="1"/>
</dbReference>
<gene>
    <name evidence="6 9" type="primary">slmA</name>
    <name evidence="9" type="ORF">E4634_14620</name>
</gene>
<keyword evidence="3" id="KW-0175">Coiled coil</keyword>
<evidence type="ECO:0000256" key="4">
    <source>
        <dbReference type="ARBA" id="ARBA00023125"/>
    </source>
</evidence>
<dbReference type="Proteomes" id="UP000298050">
    <property type="component" value="Unassembled WGS sequence"/>
</dbReference>
<dbReference type="PANTHER" id="PTHR30055">
    <property type="entry name" value="HTH-TYPE TRANSCRIPTIONAL REGULATOR RUTR"/>
    <property type="match status" value="1"/>
</dbReference>
<keyword evidence="1 6" id="KW-0963">Cytoplasm</keyword>
<evidence type="ECO:0000313" key="9">
    <source>
        <dbReference type="EMBL" id="TGD72748.1"/>
    </source>
</evidence>
<dbReference type="Pfam" id="PF00440">
    <property type="entry name" value="TetR_N"/>
    <property type="match status" value="1"/>
</dbReference>
<dbReference type="PANTHER" id="PTHR30055:SF183">
    <property type="entry name" value="NUCLEOID OCCLUSION FACTOR SLMA"/>
    <property type="match status" value="1"/>
</dbReference>
<dbReference type="InterPro" id="IPR036271">
    <property type="entry name" value="Tet_transcr_reg_TetR-rel_C_sf"/>
</dbReference>
<dbReference type="Gene3D" id="1.10.357.10">
    <property type="entry name" value="Tetracycline Repressor, domain 2"/>
    <property type="match status" value="1"/>
</dbReference>